<dbReference type="SUPFAM" id="SSF51735">
    <property type="entry name" value="NAD(P)-binding Rossmann-fold domains"/>
    <property type="match status" value="1"/>
</dbReference>
<evidence type="ECO:0000313" key="3">
    <source>
        <dbReference type="EMBL" id="MPM26682.1"/>
    </source>
</evidence>
<dbReference type="GO" id="GO:0016491">
    <property type="term" value="F:oxidoreductase activity"/>
    <property type="evidence" value="ECO:0007669"/>
    <property type="project" value="UniProtKB-KW"/>
</dbReference>
<dbReference type="InterPro" id="IPR002347">
    <property type="entry name" value="SDR_fam"/>
</dbReference>
<dbReference type="InterPro" id="IPR036291">
    <property type="entry name" value="NAD(P)-bd_dom_sf"/>
</dbReference>
<dbReference type="PRINTS" id="PR00081">
    <property type="entry name" value="GDHRDH"/>
</dbReference>
<gene>
    <name evidence="3" type="ORF">SDC9_73186</name>
</gene>
<dbReference type="PANTHER" id="PTHR44169">
    <property type="entry name" value="NADPH-DEPENDENT 1-ACYLDIHYDROXYACETONE PHOSPHATE REDUCTASE"/>
    <property type="match status" value="1"/>
</dbReference>
<evidence type="ECO:0000256" key="1">
    <source>
        <dbReference type="ARBA" id="ARBA00006484"/>
    </source>
</evidence>
<accession>A0A644YDH2</accession>
<comment type="caution">
    <text evidence="3">The sequence shown here is derived from an EMBL/GenBank/DDBJ whole genome shotgun (WGS) entry which is preliminary data.</text>
</comment>
<organism evidence="3">
    <name type="scientific">bioreactor metagenome</name>
    <dbReference type="NCBI Taxonomy" id="1076179"/>
    <lineage>
        <taxon>unclassified sequences</taxon>
        <taxon>metagenomes</taxon>
        <taxon>ecological metagenomes</taxon>
    </lineage>
</organism>
<dbReference type="PANTHER" id="PTHR44169:SF6">
    <property type="entry name" value="NADPH-DEPENDENT 1-ACYLDIHYDROXYACETONE PHOSPHATE REDUCTASE"/>
    <property type="match status" value="1"/>
</dbReference>
<comment type="similarity">
    <text evidence="1">Belongs to the short-chain dehydrogenases/reductases (SDR) family.</text>
</comment>
<reference evidence="3" key="1">
    <citation type="submission" date="2019-08" db="EMBL/GenBank/DDBJ databases">
        <authorList>
            <person name="Kucharzyk K."/>
            <person name="Murdoch R.W."/>
            <person name="Higgins S."/>
            <person name="Loffler F."/>
        </authorList>
    </citation>
    <scope>NUCLEOTIDE SEQUENCE</scope>
</reference>
<name>A0A644YDH2_9ZZZZ</name>
<proteinExistence type="inferred from homology"/>
<sequence>MSMNVLVTGASGGIGFATCQVLAAGGYTVYGLDVRQPEGPFSFRFLAADVTDGTQLEAAFQTIKEEAGSLKAILHVAGVYDLNSLVEIADQEFVRVFDINLFGVYRVNRLFLPLLEKQGRIIITTSELAPLDPLPFTGLYTATKTALESYAYSLRMEVQLLGYSVSVIRPGAVQTGLLGVSTNKLEAFCKTTQLYACNAVRFRAIVDKVEAKSIPPQKIGELALRILRSKRPRYVYNINRNPLLRLLNLLPHSWQTSIIRWILH</sequence>
<dbReference type="EMBL" id="VSSQ01004797">
    <property type="protein sequence ID" value="MPM26682.1"/>
    <property type="molecule type" value="Genomic_DNA"/>
</dbReference>
<dbReference type="Pfam" id="PF00106">
    <property type="entry name" value="adh_short"/>
    <property type="match status" value="1"/>
</dbReference>
<evidence type="ECO:0000256" key="2">
    <source>
        <dbReference type="ARBA" id="ARBA00023002"/>
    </source>
</evidence>
<dbReference type="AlphaFoldDB" id="A0A644YDH2"/>
<dbReference type="Gene3D" id="3.40.50.720">
    <property type="entry name" value="NAD(P)-binding Rossmann-like Domain"/>
    <property type="match status" value="1"/>
</dbReference>
<keyword evidence="2" id="KW-0560">Oxidoreductase</keyword>
<protein>
    <submittedName>
        <fullName evidence="3">Uncharacterized protein</fullName>
    </submittedName>
</protein>